<evidence type="ECO:0000313" key="2">
    <source>
        <dbReference type="Proteomes" id="UP000805193"/>
    </source>
</evidence>
<organism evidence="1 2">
    <name type="scientific">Ixodes persulcatus</name>
    <name type="common">Taiga tick</name>
    <dbReference type="NCBI Taxonomy" id="34615"/>
    <lineage>
        <taxon>Eukaryota</taxon>
        <taxon>Metazoa</taxon>
        <taxon>Ecdysozoa</taxon>
        <taxon>Arthropoda</taxon>
        <taxon>Chelicerata</taxon>
        <taxon>Arachnida</taxon>
        <taxon>Acari</taxon>
        <taxon>Parasitiformes</taxon>
        <taxon>Ixodida</taxon>
        <taxon>Ixodoidea</taxon>
        <taxon>Ixodidae</taxon>
        <taxon>Ixodinae</taxon>
        <taxon>Ixodes</taxon>
    </lineage>
</organism>
<name>A0AC60NZI3_IXOPE</name>
<gene>
    <name evidence="1" type="ORF">HPB47_010540</name>
</gene>
<proteinExistence type="predicted"/>
<dbReference type="EMBL" id="JABSTQ010011358">
    <property type="protein sequence ID" value="KAG0412334.1"/>
    <property type="molecule type" value="Genomic_DNA"/>
</dbReference>
<dbReference type="Proteomes" id="UP000805193">
    <property type="component" value="Unassembled WGS sequence"/>
</dbReference>
<sequence length="127" mass="13526">MAADSVVNSVNGIGMSDNFQKSLGANEHSLNVVLGTQWGDEGKGKLVDLLANDANIVCRCQGGNNAGHMVWVGNVAYDFHLLPSGLTNSKVTALLGNGMVVNVPQLFEEIRKLEDKGMDVRSPPPHL</sequence>
<protein>
    <submittedName>
        <fullName evidence="1">Uncharacterized protein</fullName>
    </submittedName>
</protein>
<reference evidence="1 2" key="1">
    <citation type="journal article" date="2020" name="Cell">
        <title>Large-Scale Comparative Analyses of Tick Genomes Elucidate Their Genetic Diversity and Vector Capacities.</title>
        <authorList>
            <consortium name="Tick Genome and Microbiome Consortium (TIGMIC)"/>
            <person name="Jia N."/>
            <person name="Wang J."/>
            <person name="Shi W."/>
            <person name="Du L."/>
            <person name="Sun Y."/>
            <person name="Zhan W."/>
            <person name="Jiang J.F."/>
            <person name="Wang Q."/>
            <person name="Zhang B."/>
            <person name="Ji P."/>
            <person name="Bell-Sakyi L."/>
            <person name="Cui X.M."/>
            <person name="Yuan T.T."/>
            <person name="Jiang B.G."/>
            <person name="Yang W.F."/>
            <person name="Lam T.T."/>
            <person name="Chang Q.C."/>
            <person name="Ding S.J."/>
            <person name="Wang X.J."/>
            <person name="Zhu J.G."/>
            <person name="Ruan X.D."/>
            <person name="Zhao L."/>
            <person name="Wei J.T."/>
            <person name="Ye R.Z."/>
            <person name="Que T.C."/>
            <person name="Du C.H."/>
            <person name="Zhou Y.H."/>
            <person name="Cheng J.X."/>
            <person name="Dai P.F."/>
            <person name="Guo W.B."/>
            <person name="Han X.H."/>
            <person name="Huang E.J."/>
            <person name="Li L.F."/>
            <person name="Wei W."/>
            <person name="Gao Y.C."/>
            <person name="Liu J.Z."/>
            <person name="Shao H.Z."/>
            <person name="Wang X."/>
            <person name="Wang C.C."/>
            <person name="Yang T.C."/>
            <person name="Huo Q.B."/>
            <person name="Li W."/>
            <person name="Chen H.Y."/>
            <person name="Chen S.E."/>
            <person name="Zhou L.G."/>
            <person name="Ni X.B."/>
            <person name="Tian J.H."/>
            <person name="Sheng Y."/>
            <person name="Liu T."/>
            <person name="Pan Y.S."/>
            <person name="Xia L.Y."/>
            <person name="Li J."/>
            <person name="Zhao F."/>
            <person name="Cao W.C."/>
        </authorList>
    </citation>
    <scope>NUCLEOTIDE SEQUENCE [LARGE SCALE GENOMIC DNA]</scope>
    <source>
        <strain evidence="1">Iper-2018</strain>
    </source>
</reference>
<accession>A0AC60NZI3</accession>
<comment type="caution">
    <text evidence="1">The sequence shown here is derived from an EMBL/GenBank/DDBJ whole genome shotgun (WGS) entry which is preliminary data.</text>
</comment>
<keyword evidence="2" id="KW-1185">Reference proteome</keyword>
<evidence type="ECO:0000313" key="1">
    <source>
        <dbReference type="EMBL" id="KAG0412334.1"/>
    </source>
</evidence>